<dbReference type="RefSeq" id="WP_197647336.1">
    <property type="nucleotide sequence ID" value="NZ_JAEACP010000026.1"/>
</dbReference>
<accession>A0ABV7DQJ2</accession>
<sequence length="177" mass="19470">MRLALVLALLAAPALAQAPPEPEGYRGPPYSAPVPETLAGATVADTATAARLHREGKAVFVDVMPRDVKPADLPEGTIWRDKPRDSIPGAIWLPNTGFEALSAEEEAYLRRGLDRATGGNRDQLVVIFCRAECWMSWNVAKRALEMGYTHVIWYPDGPEGWVTRPENPPLARVEPFE</sequence>
<keyword evidence="1" id="KW-0732">Signal</keyword>
<dbReference type="InterPro" id="IPR001763">
    <property type="entry name" value="Rhodanese-like_dom"/>
</dbReference>
<dbReference type="NCBIfam" id="TIGR03865">
    <property type="entry name" value="PQQ_CXXCW"/>
    <property type="match status" value="1"/>
</dbReference>
<evidence type="ECO:0000259" key="2">
    <source>
        <dbReference type="PROSITE" id="PS50206"/>
    </source>
</evidence>
<dbReference type="Pfam" id="PF00581">
    <property type="entry name" value="Rhodanese"/>
    <property type="match status" value="1"/>
</dbReference>
<dbReference type="Proteomes" id="UP001595445">
    <property type="component" value="Unassembled WGS sequence"/>
</dbReference>
<organism evidence="3 4">
    <name type="scientific">Tabrizicola soli</name>
    <dbReference type="NCBI Taxonomy" id="2185115"/>
    <lineage>
        <taxon>Bacteria</taxon>
        <taxon>Pseudomonadati</taxon>
        <taxon>Pseudomonadota</taxon>
        <taxon>Alphaproteobacteria</taxon>
        <taxon>Rhodobacterales</taxon>
        <taxon>Paracoccaceae</taxon>
        <taxon>Tabrizicola</taxon>
    </lineage>
</organism>
<name>A0ABV7DQJ2_9RHOB</name>
<comment type="caution">
    <text evidence="3">The sequence shown here is derived from an EMBL/GenBank/DDBJ whole genome shotgun (WGS) entry which is preliminary data.</text>
</comment>
<feature type="signal peptide" evidence="1">
    <location>
        <begin position="1"/>
        <end position="18"/>
    </location>
</feature>
<protein>
    <submittedName>
        <fullName evidence="3">PQQ-dependent catabolism-associated CXXCW motif protein</fullName>
    </submittedName>
</protein>
<dbReference type="InterPro" id="IPR022376">
    <property type="entry name" value="PQQ_CXXCW"/>
</dbReference>
<feature type="chain" id="PRO_5046476943" evidence="1">
    <location>
        <begin position="19"/>
        <end position="177"/>
    </location>
</feature>
<keyword evidence="4" id="KW-1185">Reference proteome</keyword>
<reference evidence="4" key="1">
    <citation type="journal article" date="2019" name="Int. J. Syst. Evol. Microbiol.">
        <title>The Global Catalogue of Microorganisms (GCM) 10K type strain sequencing project: providing services to taxonomists for standard genome sequencing and annotation.</title>
        <authorList>
            <consortium name="The Broad Institute Genomics Platform"/>
            <consortium name="The Broad Institute Genome Sequencing Center for Infectious Disease"/>
            <person name="Wu L."/>
            <person name="Ma J."/>
        </authorList>
    </citation>
    <scope>NUCLEOTIDE SEQUENCE [LARGE SCALE GENOMIC DNA]</scope>
    <source>
        <strain evidence="4">KCTC 62102</strain>
    </source>
</reference>
<feature type="domain" description="Rhodanese" evidence="2">
    <location>
        <begin position="87"/>
        <end position="167"/>
    </location>
</feature>
<evidence type="ECO:0000256" key="1">
    <source>
        <dbReference type="SAM" id="SignalP"/>
    </source>
</evidence>
<proteinExistence type="predicted"/>
<dbReference type="InterPro" id="IPR036873">
    <property type="entry name" value="Rhodanese-like_dom_sf"/>
</dbReference>
<dbReference type="PROSITE" id="PS50206">
    <property type="entry name" value="RHODANESE_3"/>
    <property type="match status" value="1"/>
</dbReference>
<evidence type="ECO:0000313" key="3">
    <source>
        <dbReference type="EMBL" id="MFC3085293.1"/>
    </source>
</evidence>
<gene>
    <name evidence="3" type="ORF">ACFOD6_04435</name>
</gene>
<dbReference type="SUPFAM" id="SSF52821">
    <property type="entry name" value="Rhodanese/Cell cycle control phosphatase"/>
    <property type="match status" value="1"/>
</dbReference>
<dbReference type="Gene3D" id="3.40.250.10">
    <property type="entry name" value="Rhodanese-like domain"/>
    <property type="match status" value="1"/>
</dbReference>
<dbReference type="EMBL" id="JBHRSM010000009">
    <property type="protein sequence ID" value="MFC3085293.1"/>
    <property type="molecule type" value="Genomic_DNA"/>
</dbReference>
<evidence type="ECO:0000313" key="4">
    <source>
        <dbReference type="Proteomes" id="UP001595445"/>
    </source>
</evidence>
<dbReference type="CDD" id="cd00158">
    <property type="entry name" value="RHOD"/>
    <property type="match status" value="1"/>
</dbReference>